<dbReference type="Proteomes" id="UP000219020">
    <property type="component" value="Unassembled WGS sequence"/>
</dbReference>
<proteinExistence type="predicted"/>
<accession>A0A2A5T5W1</accession>
<gene>
    <name evidence="1" type="ORF">BTN49_0486</name>
</gene>
<keyword evidence="2" id="KW-1185">Reference proteome</keyword>
<reference evidence="2" key="1">
    <citation type="submission" date="2017-04" db="EMBL/GenBank/DDBJ databases">
        <title>Genome evolution of the luminous symbionts of deep sea anglerfish.</title>
        <authorList>
            <person name="Hendry T.A."/>
        </authorList>
    </citation>
    <scope>NUCLEOTIDE SEQUENCE [LARGE SCALE GENOMIC DNA]</scope>
</reference>
<name>A0A2A5T5W1_9GAMM</name>
<organism evidence="1 2">
    <name type="scientific">Candidatus Enterovibrio escicola</name>
    <dbReference type="NCBI Taxonomy" id="1927127"/>
    <lineage>
        <taxon>Bacteria</taxon>
        <taxon>Pseudomonadati</taxon>
        <taxon>Pseudomonadota</taxon>
        <taxon>Gammaproteobacteria</taxon>
        <taxon>Vibrionales</taxon>
        <taxon>Vibrionaceae</taxon>
        <taxon>Enterovibrio</taxon>
    </lineage>
</organism>
<dbReference type="AlphaFoldDB" id="A0A2A5T5W1"/>
<dbReference type="EMBL" id="NBYY01000009">
    <property type="protein sequence ID" value="PCS23518.1"/>
    <property type="molecule type" value="Genomic_DNA"/>
</dbReference>
<sequence>MRTLFRGANKVEPCITKNKPATKIDENILLKDVEEFIDDYLW</sequence>
<comment type="caution">
    <text evidence="1">The sequence shown here is derived from an EMBL/GenBank/DDBJ whole genome shotgun (WGS) entry which is preliminary data.</text>
</comment>
<protein>
    <submittedName>
        <fullName evidence="1">Uncharacterized protein</fullName>
    </submittedName>
</protein>
<evidence type="ECO:0000313" key="2">
    <source>
        <dbReference type="Proteomes" id="UP000219020"/>
    </source>
</evidence>
<evidence type="ECO:0000313" key="1">
    <source>
        <dbReference type="EMBL" id="PCS23518.1"/>
    </source>
</evidence>